<protein>
    <recommendedName>
        <fullName evidence="4">Polysaccharide biosynthesis protein</fullName>
    </recommendedName>
</protein>
<dbReference type="Proteomes" id="UP000019109">
    <property type="component" value="Unassembled WGS sequence"/>
</dbReference>
<keyword evidence="1" id="KW-0812">Transmembrane</keyword>
<keyword evidence="1" id="KW-0472">Membrane</keyword>
<keyword evidence="1" id="KW-1133">Transmembrane helix</keyword>
<comment type="caution">
    <text evidence="2">The sequence shown here is derived from an EMBL/GenBank/DDBJ whole genome shotgun (WGS) entry which is preliminary data.</text>
</comment>
<dbReference type="AlphaFoldDB" id="W4V9R9"/>
<sequence length="63" mass="7127">MGENENKKAQSKALIIGTIIYAIGNFGTKFLSFLIVPLYTYYIEPSDLGDYDLLISTVSYYHL</sequence>
<proteinExistence type="predicted"/>
<evidence type="ECO:0000313" key="3">
    <source>
        <dbReference type="Proteomes" id="UP000019109"/>
    </source>
</evidence>
<evidence type="ECO:0008006" key="4">
    <source>
        <dbReference type="Google" id="ProtNLM"/>
    </source>
</evidence>
<reference evidence="2" key="1">
    <citation type="journal article" date="2014" name="Genome Announc.">
        <title>Draft Genome Sequence of Clostridium straminisolvens Strain JCM 21531T, Isolated from a Cellulose-Degrading Bacterial Community.</title>
        <authorList>
            <person name="Yuki M."/>
            <person name="Oshima K."/>
            <person name="Suda W."/>
            <person name="Sakamoto M."/>
            <person name="Kitamura K."/>
            <person name="Iida T."/>
            <person name="Hattori M."/>
            <person name="Ohkuma M."/>
        </authorList>
    </citation>
    <scope>NUCLEOTIDE SEQUENCE [LARGE SCALE GENOMIC DNA]</scope>
    <source>
        <strain evidence="2">JCM 21531</strain>
    </source>
</reference>
<dbReference type="EMBL" id="BAVR01000050">
    <property type="protein sequence ID" value="GAE89927.1"/>
    <property type="molecule type" value="Genomic_DNA"/>
</dbReference>
<dbReference type="RefSeq" id="WP_038290450.1">
    <property type="nucleotide sequence ID" value="NZ_BAVR01000050.1"/>
</dbReference>
<organism evidence="2 3">
    <name type="scientific">Acetivibrio straminisolvens JCM 21531</name>
    <dbReference type="NCBI Taxonomy" id="1294263"/>
    <lineage>
        <taxon>Bacteria</taxon>
        <taxon>Bacillati</taxon>
        <taxon>Bacillota</taxon>
        <taxon>Clostridia</taxon>
        <taxon>Eubacteriales</taxon>
        <taxon>Oscillospiraceae</taxon>
        <taxon>Acetivibrio</taxon>
    </lineage>
</organism>
<dbReference type="OrthoDB" id="3249502at2"/>
<feature type="transmembrane region" description="Helical" evidence="1">
    <location>
        <begin position="12"/>
        <end position="39"/>
    </location>
</feature>
<evidence type="ECO:0000313" key="2">
    <source>
        <dbReference type="EMBL" id="GAE89927.1"/>
    </source>
</evidence>
<gene>
    <name evidence="2" type="ORF">JCM21531_3499</name>
</gene>
<dbReference type="STRING" id="1294263.JCM21531_3499"/>
<accession>W4V9R9</accession>
<name>W4V9R9_9FIRM</name>
<keyword evidence="3" id="KW-1185">Reference proteome</keyword>
<evidence type="ECO:0000256" key="1">
    <source>
        <dbReference type="SAM" id="Phobius"/>
    </source>
</evidence>